<evidence type="ECO:0000256" key="3">
    <source>
        <dbReference type="ARBA" id="ARBA00022692"/>
    </source>
</evidence>
<dbReference type="PANTHER" id="PTHR23504:SF31">
    <property type="entry name" value="MAJOR FACILITATOR SUPERFAMILY DOMAIN-CONTAINING PROTEIN 10"/>
    <property type="match status" value="1"/>
</dbReference>
<feature type="transmembrane region" description="Helical" evidence="6">
    <location>
        <begin position="127"/>
        <end position="147"/>
    </location>
</feature>
<dbReference type="GO" id="GO:0022857">
    <property type="term" value="F:transmembrane transporter activity"/>
    <property type="evidence" value="ECO:0007669"/>
    <property type="project" value="InterPro"/>
</dbReference>
<dbReference type="AlphaFoldDB" id="A0A4E0RV11"/>
<feature type="transmembrane region" description="Helical" evidence="6">
    <location>
        <begin position="184"/>
        <end position="208"/>
    </location>
</feature>
<keyword evidence="2" id="KW-0813">Transport</keyword>
<dbReference type="PANTHER" id="PTHR23504">
    <property type="entry name" value="MAJOR FACILITATOR SUPERFAMILY DOMAIN-CONTAINING PROTEIN 10"/>
    <property type="match status" value="1"/>
</dbReference>
<evidence type="ECO:0000313" key="7">
    <source>
        <dbReference type="EMBL" id="THD18260.1"/>
    </source>
</evidence>
<name>A0A4E0RV11_FASHE</name>
<evidence type="ECO:0000256" key="5">
    <source>
        <dbReference type="ARBA" id="ARBA00023136"/>
    </source>
</evidence>
<comment type="subcellular location">
    <subcellularLocation>
        <location evidence="1">Membrane</location>
        <topology evidence="1">Multi-pass membrane protein</topology>
    </subcellularLocation>
</comment>
<evidence type="ECO:0000313" key="8">
    <source>
        <dbReference type="Proteomes" id="UP000230066"/>
    </source>
</evidence>
<feature type="transmembrane region" description="Helical" evidence="6">
    <location>
        <begin position="102"/>
        <end position="120"/>
    </location>
</feature>
<keyword evidence="4 6" id="KW-1133">Transmembrane helix</keyword>
<evidence type="ECO:0000256" key="6">
    <source>
        <dbReference type="SAM" id="Phobius"/>
    </source>
</evidence>
<sequence>MAITKRSTGISQQCVLQILNVHKLFSFNNLTMTKAGDACLRRLSLIYFLYLLLFSGLEFTLLFLTRSRFGYTSQDQGRMFSFLGIAMILVQAGLIRRFQIDQMYLGTVSIFSLSVASVILGGAWNKWLFYTGLLLFAFASAAFVPSVHATISLLAKPHRQGHVLGLVRSLNALARSVGPVSVSFTFWSIGSLQCFVLCGCILCVLCFFHFRTRIPLRSISRL</sequence>
<dbReference type="InterPro" id="IPR011701">
    <property type="entry name" value="MFS"/>
</dbReference>
<keyword evidence="8" id="KW-1185">Reference proteome</keyword>
<dbReference type="Proteomes" id="UP000230066">
    <property type="component" value="Unassembled WGS sequence"/>
</dbReference>
<proteinExistence type="predicted"/>
<dbReference type="SUPFAM" id="SSF103473">
    <property type="entry name" value="MFS general substrate transporter"/>
    <property type="match status" value="1"/>
</dbReference>
<comment type="caution">
    <text evidence="7">The sequence shown here is derived from an EMBL/GenBank/DDBJ whole genome shotgun (WGS) entry which is preliminary data.</text>
</comment>
<feature type="transmembrane region" description="Helical" evidence="6">
    <location>
        <begin position="45"/>
        <end position="65"/>
    </location>
</feature>
<dbReference type="GO" id="GO:0031526">
    <property type="term" value="C:brush border membrane"/>
    <property type="evidence" value="ECO:0007669"/>
    <property type="project" value="TreeGrafter"/>
</dbReference>
<accession>A0A4E0RV11</accession>
<dbReference type="EMBL" id="JXXN02015269">
    <property type="protein sequence ID" value="THD18260.1"/>
    <property type="molecule type" value="Genomic_DNA"/>
</dbReference>
<keyword evidence="5 6" id="KW-0472">Membrane</keyword>
<organism evidence="7 8">
    <name type="scientific">Fasciola hepatica</name>
    <name type="common">Liver fluke</name>
    <dbReference type="NCBI Taxonomy" id="6192"/>
    <lineage>
        <taxon>Eukaryota</taxon>
        <taxon>Metazoa</taxon>
        <taxon>Spiralia</taxon>
        <taxon>Lophotrochozoa</taxon>
        <taxon>Platyhelminthes</taxon>
        <taxon>Trematoda</taxon>
        <taxon>Digenea</taxon>
        <taxon>Plagiorchiida</taxon>
        <taxon>Echinostomata</taxon>
        <taxon>Echinostomatoidea</taxon>
        <taxon>Fasciolidae</taxon>
        <taxon>Fasciola</taxon>
    </lineage>
</organism>
<reference evidence="7" key="1">
    <citation type="submission" date="2019-03" db="EMBL/GenBank/DDBJ databases">
        <title>Improved annotation for the trematode Fasciola hepatica.</title>
        <authorList>
            <person name="Choi Y.-J."/>
            <person name="Martin J."/>
            <person name="Mitreva M."/>
        </authorList>
    </citation>
    <scope>NUCLEOTIDE SEQUENCE [LARGE SCALE GENOMIC DNA]</scope>
</reference>
<evidence type="ECO:0000256" key="1">
    <source>
        <dbReference type="ARBA" id="ARBA00004141"/>
    </source>
</evidence>
<evidence type="ECO:0000256" key="4">
    <source>
        <dbReference type="ARBA" id="ARBA00022989"/>
    </source>
</evidence>
<gene>
    <name evidence="7" type="ORF">D915_010389</name>
</gene>
<protein>
    <submittedName>
        <fullName evidence="7">Major facilitator superfamily domain-containing protein 10</fullName>
    </submittedName>
</protein>
<keyword evidence="3 6" id="KW-0812">Transmembrane</keyword>
<dbReference type="Pfam" id="PF07690">
    <property type="entry name" value="MFS_1"/>
    <property type="match status" value="1"/>
</dbReference>
<dbReference type="InterPro" id="IPR036259">
    <property type="entry name" value="MFS_trans_sf"/>
</dbReference>
<evidence type="ECO:0000256" key="2">
    <source>
        <dbReference type="ARBA" id="ARBA00022448"/>
    </source>
</evidence>
<dbReference type="Gene3D" id="1.20.1250.20">
    <property type="entry name" value="MFS general substrate transporter like domains"/>
    <property type="match status" value="1"/>
</dbReference>